<dbReference type="AlphaFoldDB" id="A0A1I2CED4"/>
<dbReference type="PIRSF" id="PIRSF018637">
    <property type="entry name" value="TrmK"/>
    <property type="match status" value="1"/>
</dbReference>
<protein>
    <submittedName>
        <fullName evidence="1">tRNA (Adenine22-N1)-methyltransferase</fullName>
    </submittedName>
</protein>
<dbReference type="Proteomes" id="UP000198896">
    <property type="component" value="Unassembled WGS sequence"/>
</dbReference>
<evidence type="ECO:0000313" key="1">
    <source>
        <dbReference type="EMBL" id="SFE66542.1"/>
    </source>
</evidence>
<keyword evidence="1" id="KW-0489">Methyltransferase</keyword>
<dbReference type="RefSeq" id="WP_093913865.1">
    <property type="nucleotide sequence ID" value="NZ_FONL01000012.1"/>
</dbReference>
<dbReference type="GO" id="GO:0160105">
    <property type="term" value="F:tRNA (adenine(22)-N1)-methyltransferase activity"/>
    <property type="evidence" value="ECO:0007669"/>
    <property type="project" value="InterPro"/>
</dbReference>
<reference evidence="1 2" key="1">
    <citation type="submission" date="2016-10" db="EMBL/GenBank/DDBJ databases">
        <authorList>
            <person name="de Groot N.N."/>
        </authorList>
    </citation>
    <scope>NUCLEOTIDE SEQUENCE [LARGE SCALE GENOMIC DNA]</scope>
    <source>
        <strain evidence="1 2">DSM 9236</strain>
    </source>
</reference>
<keyword evidence="2" id="KW-1185">Reference proteome</keyword>
<dbReference type="Gene3D" id="1.10.287.1890">
    <property type="match status" value="1"/>
</dbReference>
<name>A0A1I2CED4_9FIRM</name>
<dbReference type="PANTHER" id="PTHR38451">
    <property type="entry name" value="TRNA (ADENINE(22)-N(1))-METHYLTRANSFERASE"/>
    <property type="match status" value="1"/>
</dbReference>
<keyword evidence="1" id="KW-0808">Transferase</keyword>
<dbReference type="SUPFAM" id="SSF53335">
    <property type="entry name" value="S-adenosyl-L-methionine-dependent methyltransferases"/>
    <property type="match status" value="1"/>
</dbReference>
<dbReference type="Pfam" id="PF12847">
    <property type="entry name" value="Methyltransf_18"/>
    <property type="match status" value="1"/>
</dbReference>
<dbReference type="STRING" id="1123323.SAMN05216245_11249"/>
<dbReference type="EMBL" id="FONL01000012">
    <property type="protein sequence ID" value="SFE66542.1"/>
    <property type="molecule type" value="Genomic_DNA"/>
</dbReference>
<sequence length="232" mass="25394">MLRIGERLQTVASLVPVCHTMADIGTDHGYVPACLALSGQCRRVIASDIAEGPCQAAIETRNKYKLHNEMEIRMAPGLQGLRAGEAETVVIAGMGGATIAGILEESPEIAASVTTFVLQPMNAAGLLRRWLVQHGYRIAEETLCKENKHIYSIIKAVHGEGKQDLSPLEEEFGPCILEKKPALWQEYIEGKSEHYRRLLRQMAASPAAVNSAKYNNLKKLLAQVDGLIHKSV</sequence>
<dbReference type="GO" id="GO:0032259">
    <property type="term" value="P:methylation"/>
    <property type="evidence" value="ECO:0007669"/>
    <property type="project" value="UniProtKB-KW"/>
</dbReference>
<gene>
    <name evidence="1" type="ORF">SAMN05216245_11249</name>
</gene>
<organism evidence="1 2">
    <name type="scientific">Succiniclasticum ruminis DSM 9236</name>
    <dbReference type="NCBI Taxonomy" id="1123323"/>
    <lineage>
        <taxon>Bacteria</taxon>
        <taxon>Bacillati</taxon>
        <taxon>Bacillota</taxon>
        <taxon>Negativicutes</taxon>
        <taxon>Acidaminococcales</taxon>
        <taxon>Acidaminococcaceae</taxon>
        <taxon>Succiniclasticum</taxon>
    </lineage>
</organism>
<proteinExistence type="predicted"/>
<dbReference type="PANTHER" id="PTHR38451:SF1">
    <property type="entry name" value="TRNA (ADENINE(22)-N(1))-METHYLTRANSFERASE"/>
    <property type="match status" value="1"/>
</dbReference>
<dbReference type="InterPro" id="IPR029063">
    <property type="entry name" value="SAM-dependent_MTases_sf"/>
</dbReference>
<dbReference type="Gene3D" id="3.40.50.150">
    <property type="entry name" value="Vaccinia Virus protein VP39"/>
    <property type="match status" value="1"/>
</dbReference>
<dbReference type="InterPro" id="IPR006901">
    <property type="entry name" value="TrmK"/>
</dbReference>
<accession>A0A1I2CED4</accession>
<dbReference type="OrthoDB" id="5881184at2"/>
<evidence type="ECO:0000313" key="2">
    <source>
        <dbReference type="Proteomes" id="UP000198896"/>
    </source>
</evidence>